<keyword evidence="3 6" id="KW-0540">Nuclease</keyword>
<evidence type="ECO:0000256" key="3">
    <source>
        <dbReference type="ARBA" id="ARBA00022722"/>
    </source>
</evidence>
<dbReference type="SUPFAM" id="SSF116842">
    <property type="entry name" value="XseB-like"/>
    <property type="match status" value="1"/>
</dbReference>
<dbReference type="GO" id="GO:0005737">
    <property type="term" value="C:cytoplasm"/>
    <property type="evidence" value="ECO:0007669"/>
    <property type="project" value="UniProtKB-SubCell"/>
</dbReference>
<dbReference type="RefSeq" id="WP_308348558.1">
    <property type="nucleotide sequence ID" value="NZ_CP129971.1"/>
</dbReference>
<evidence type="ECO:0000256" key="4">
    <source>
        <dbReference type="ARBA" id="ARBA00022801"/>
    </source>
</evidence>
<gene>
    <name evidence="6 8" type="primary">xseB</name>
    <name evidence="8" type="ORF">QYS49_16420</name>
</gene>
<evidence type="ECO:0000256" key="2">
    <source>
        <dbReference type="ARBA" id="ARBA00022490"/>
    </source>
</evidence>
<keyword evidence="5 6" id="KW-0269">Exonuclease</keyword>
<evidence type="ECO:0000256" key="1">
    <source>
        <dbReference type="ARBA" id="ARBA00009998"/>
    </source>
</evidence>
<comment type="subcellular location">
    <subcellularLocation>
        <location evidence="6">Cytoplasm</location>
    </subcellularLocation>
</comment>
<dbReference type="EC" id="3.1.11.6" evidence="6"/>
<dbReference type="GO" id="GO:0008855">
    <property type="term" value="F:exodeoxyribonuclease VII activity"/>
    <property type="evidence" value="ECO:0007669"/>
    <property type="project" value="UniProtKB-UniRule"/>
</dbReference>
<keyword evidence="7" id="KW-0175">Coiled coil</keyword>
<dbReference type="GO" id="GO:0006308">
    <property type="term" value="P:DNA catabolic process"/>
    <property type="evidence" value="ECO:0007669"/>
    <property type="project" value="UniProtKB-UniRule"/>
</dbReference>
<dbReference type="HAMAP" id="MF_00337">
    <property type="entry name" value="Exonuc_7_S"/>
    <property type="match status" value="1"/>
</dbReference>
<dbReference type="GO" id="GO:0009318">
    <property type="term" value="C:exodeoxyribonuclease VII complex"/>
    <property type="evidence" value="ECO:0007669"/>
    <property type="project" value="UniProtKB-UniRule"/>
</dbReference>
<reference evidence="8 9" key="1">
    <citation type="submission" date="2023-08" db="EMBL/GenBank/DDBJ databases">
        <title>Comparative genomics and taxonomic characterization of three novel marine species of genus Marivirga.</title>
        <authorList>
            <person name="Muhammad N."/>
            <person name="Kim S.-G."/>
        </authorList>
    </citation>
    <scope>NUCLEOTIDE SEQUENCE [LARGE SCALE GENOMIC DNA]</scope>
    <source>
        <strain evidence="8 9">BDSF4-3</strain>
    </source>
</reference>
<comment type="function">
    <text evidence="6">Bidirectionally degrades single-stranded DNA into large acid-insoluble oligonucleotides, which are then degraded further into small acid-soluble oligonucleotides.</text>
</comment>
<dbReference type="KEGG" id="msaa:QYS49_16420"/>
<evidence type="ECO:0000256" key="5">
    <source>
        <dbReference type="ARBA" id="ARBA00022839"/>
    </source>
</evidence>
<proteinExistence type="inferred from homology"/>
<protein>
    <recommendedName>
        <fullName evidence="6">Exodeoxyribonuclease 7 small subunit</fullName>
        <ecNumber evidence="6">3.1.11.6</ecNumber>
    </recommendedName>
    <alternativeName>
        <fullName evidence="6">Exodeoxyribonuclease VII small subunit</fullName>
        <shortName evidence="6">Exonuclease VII small subunit</shortName>
    </alternativeName>
</protein>
<keyword evidence="4 6" id="KW-0378">Hydrolase</keyword>
<dbReference type="Gene3D" id="1.10.287.1040">
    <property type="entry name" value="Exonuclease VII, small subunit"/>
    <property type="match status" value="1"/>
</dbReference>
<dbReference type="InterPro" id="IPR003761">
    <property type="entry name" value="Exonuc_VII_S"/>
</dbReference>
<accession>A0AA49GB37</accession>
<dbReference type="Proteomes" id="UP001230496">
    <property type="component" value="Chromosome"/>
</dbReference>
<sequence>MAKKKQLGYEESLHKLEEILNRVENEEIPIDQLTELVNESMELLKNCKAMLKGTEKRVEDAFNEMEE</sequence>
<dbReference type="Pfam" id="PF02609">
    <property type="entry name" value="Exonuc_VII_S"/>
    <property type="match status" value="1"/>
</dbReference>
<evidence type="ECO:0000313" key="8">
    <source>
        <dbReference type="EMBL" id="WKK73534.2"/>
    </source>
</evidence>
<dbReference type="EMBL" id="CP129971">
    <property type="protein sequence ID" value="WKK73534.2"/>
    <property type="molecule type" value="Genomic_DNA"/>
</dbReference>
<keyword evidence="2 6" id="KW-0963">Cytoplasm</keyword>
<evidence type="ECO:0000256" key="7">
    <source>
        <dbReference type="SAM" id="Coils"/>
    </source>
</evidence>
<organism evidence="8 9">
    <name type="scientific">Marivirga salinarum</name>
    <dbReference type="NCBI Taxonomy" id="3059078"/>
    <lineage>
        <taxon>Bacteria</taxon>
        <taxon>Pseudomonadati</taxon>
        <taxon>Bacteroidota</taxon>
        <taxon>Cytophagia</taxon>
        <taxon>Cytophagales</taxon>
        <taxon>Marivirgaceae</taxon>
        <taxon>Marivirga</taxon>
    </lineage>
</organism>
<evidence type="ECO:0000313" key="9">
    <source>
        <dbReference type="Proteomes" id="UP001230496"/>
    </source>
</evidence>
<comment type="catalytic activity">
    <reaction evidence="6">
        <text>Exonucleolytic cleavage in either 5'- to 3'- or 3'- to 5'-direction to yield nucleoside 5'-phosphates.</text>
        <dbReference type="EC" id="3.1.11.6"/>
    </reaction>
</comment>
<dbReference type="AlphaFoldDB" id="A0AA49GB37"/>
<comment type="similarity">
    <text evidence="1 6">Belongs to the XseB family.</text>
</comment>
<feature type="coiled-coil region" evidence="7">
    <location>
        <begin position="6"/>
        <end position="64"/>
    </location>
</feature>
<dbReference type="InterPro" id="IPR037004">
    <property type="entry name" value="Exonuc_VII_ssu_sf"/>
</dbReference>
<dbReference type="NCBIfam" id="TIGR01280">
    <property type="entry name" value="xseB"/>
    <property type="match status" value="1"/>
</dbReference>
<evidence type="ECO:0000256" key="6">
    <source>
        <dbReference type="HAMAP-Rule" id="MF_00337"/>
    </source>
</evidence>
<keyword evidence="9" id="KW-1185">Reference proteome</keyword>
<name>A0AA49GB37_9BACT</name>
<comment type="subunit">
    <text evidence="6">Heterooligomer composed of large and small subunits.</text>
</comment>